<feature type="domain" description="Haemolysin-type calcium binding-related" evidence="1">
    <location>
        <begin position="890"/>
        <end position="939"/>
    </location>
</feature>
<dbReference type="Pfam" id="PF00353">
    <property type="entry name" value="HemolysinCabind"/>
    <property type="match status" value="6"/>
</dbReference>
<organism evidence="2 3">
    <name type="scientific">Rhodopseudomonas faecalis</name>
    <dbReference type="NCBI Taxonomy" id="99655"/>
    <lineage>
        <taxon>Bacteria</taxon>
        <taxon>Pseudomonadati</taxon>
        <taxon>Pseudomonadota</taxon>
        <taxon>Alphaproteobacteria</taxon>
        <taxon>Hyphomicrobiales</taxon>
        <taxon>Nitrobacteraceae</taxon>
        <taxon>Rhodopseudomonas</taxon>
    </lineage>
</organism>
<dbReference type="GO" id="GO:0005509">
    <property type="term" value="F:calcium ion binding"/>
    <property type="evidence" value="ECO:0007669"/>
    <property type="project" value="InterPro"/>
</dbReference>
<reference evidence="2 3" key="1">
    <citation type="submission" date="2018-06" db="EMBL/GenBank/DDBJ databases">
        <title>Genomic Encyclopedia of Archaeal and Bacterial Type Strains, Phase II (KMG-II): from individual species to whole genera.</title>
        <authorList>
            <person name="Goeker M."/>
        </authorList>
    </citation>
    <scope>NUCLEOTIDE SEQUENCE [LARGE SCALE GENOMIC DNA]</scope>
    <source>
        <strain evidence="2 3">JCM 11668</strain>
    </source>
</reference>
<dbReference type="PANTHER" id="PTHR39431:SF1">
    <property type="entry name" value="FRPA_C-RELATED PROTEIN"/>
    <property type="match status" value="1"/>
</dbReference>
<accession>A0A318TIX9</accession>
<dbReference type="PROSITE" id="PS00330">
    <property type="entry name" value="HEMOLYSIN_CALCIUM"/>
    <property type="match status" value="1"/>
</dbReference>
<dbReference type="Proteomes" id="UP000248148">
    <property type="component" value="Unassembled WGS sequence"/>
</dbReference>
<dbReference type="InterPro" id="IPR001343">
    <property type="entry name" value="Hemolysn_Ca-bd"/>
</dbReference>
<dbReference type="InterPro" id="IPR018511">
    <property type="entry name" value="Hemolysin-typ_Ca-bd_CS"/>
</dbReference>
<dbReference type="PANTHER" id="PTHR39431">
    <property type="entry name" value="FRPA/C-RELATED PROTEIN"/>
    <property type="match status" value="1"/>
</dbReference>
<feature type="domain" description="Haemolysin-type calcium binding-related" evidence="1">
    <location>
        <begin position="1197"/>
        <end position="1237"/>
    </location>
</feature>
<dbReference type="RefSeq" id="WP_110781543.1">
    <property type="nucleotide sequence ID" value="NZ_QJTI01000017.1"/>
</dbReference>
<feature type="domain" description="Haemolysin-type calcium binding-related" evidence="1">
    <location>
        <begin position="1462"/>
        <end position="1499"/>
    </location>
</feature>
<evidence type="ECO:0000313" key="2">
    <source>
        <dbReference type="EMBL" id="PYF01795.1"/>
    </source>
</evidence>
<feature type="domain" description="Haemolysin-type calcium binding-related" evidence="1">
    <location>
        <begin position="1590"/>
        <end position="1626"/>
    </location>
</feature>
<protein>
    <submittedName>
        <fullName evidence="2">Ca2+-binding RTX toxin-like protein</fullName>
    </submittedName>
</protein>
<dbReference type="EMBL" id="QJTI01000017">
    <property type="protein sequence ID" value="PYF01795.1"/>
    <property type="molecule type" value="Genomic_DNA"/>
</dbReference>
<dbReference type="Gene3D" id="2.150.10.10">
    <property type="entry name" value="Serralysin-like metalloprotease, C-terminal"/>
    <property type="match status" value="3"/>
</dbReference>
<dbReference type="PRINTS" id="PR00313">
    <property type="entry name" value="CABNDNGRPT"/>
</dbReference>
<dbReference type="Pfam" id="PF06594">
    <property type="entry name" value="HCBP_related"/>
    <property type="match status" value="4"/>
</dbReference>
<name>A0A318TIX9_9BRAD</name>
<dbReference type="SUPFAM" id="SSF51120">
    <property type="entry name" value="beta-Roll"/>
    <property type="match status" value="7"/>
</dbReference>
<evidence type="ECO:0000259" key="1">
    <source>
        <dbReference type="Pfam" id="PF06594"/>
    </source>
</evidence>
<dbReference type="InterPro" id="IPR011049">
    <property type="entry name" value="Serralysin-like_metalloprot_C"/>
</dbReference>
<gene>
    <name evidence="2" type="ORF">BJ122_11718</name>
</gene>
<proteinExistence type="predicted"/>
<evidence type="ECO:0000313" key="3">
    <source>
        <dbReference type="Proteomes" id="UP000248148"/>
    </source>
</evidence>
<comment type="caution">
    <text evidence="2">The sequence shown here is derived from an EMBL/GenBank/DDBJ whole genome shotgun (WGS) entry which is preliminary data.</text>
</comment>
<dbReference type="InterPro" id="IPR010566">
    <property type="entry name" value="Haemolys_ca-bd"/>
</dbReference>
<keyword evidence="3" id="KW-1185">Reference proteome</keyword>
<dbReference type="OrthoDB" id="475207at2"/>
<sequence length="1670" mass="180485">MTYVFRPNGNGGLDMYITNQFDQLFTAVFGGTASDAYKAQQALDSQGILKGWMKVENFDLVGSFIGFQQAELTGQGTFGMVFKAVNPIADLMTLLEPLLGIYGIAMAAQYGGNVLIDQAATLAAAATRFAKGLKWAEGADPLVIDLDGDGIETTEIATSQVYFDIDNDLFAERSGWLSGDDGFLVRDVNGNGRIEDISEMFGGVGQSGFAQLSQLDFNGDGKITRADVLWSELKVWQDYDRDGVTDPGELKTLDQLGIVTLDLAAAAIDITTPQGARLTGVGDVTFETGAVRHLYDAILASNDTDTKYAGESGHAAWQSNSTLDVKGFGRVTNLAVAMANDVGFSELVTSTAAAMTTPKLRTLVAQAGSVLGAWGEALEQTRELTPVLVGTDAGGKAVLLDRGVYVEDADGGYWTLASGAPVRDAQGNAIARATLQEVLPQAAASGAGWRLEQTWSPSGRDHALSDRDAAPYLMRVENGRAVILDYGIEQADGSWKLASDFATSYASKDAILALAHPTGTEWRTEQLGFNPYANLPVDRIGVRFTDGIAVDYTVEVTDQDGSFYVWARNLDRALQLEWKTGDSREFNLRNYAIDFDTLDEVNSTDDSTYRVEMLTPAQFHFATSLGGIDFRPEMLTAQLDNATGHIAYAVGPGGSANLSTDPAQYVSGIATMIDMLQPVMEQYITTSRRYAVRLAMQGGLKEFFQGVSYDVASDSYKPTTNRELAPLFEAIFRGAPASNADDAVLDYLTEWNGILAQVYPDYHPSGEGNLGGSTLTVDQAFIMQMLLPAFETVGIDLDIRGVAHALSISEERIITHAADATVVDGTDSIDYFYMTAGNQTLRGGRGADYYFVGRNSGADLIDDKDYGDADQLRFSDVLSSDVKAIRDGEDLILQIRGRTDTIRLTDQFLGELNELLSNGKRMDSGVDSIVFADGVAWDRFRMSMEVLDKDRAAGLYNDSLIGSGSADILWGGKGNDYMSGGAGGDIYIFQAGDGQDVIDDLGTFSFGAVKAGLDVLSFKGGITAENLKLIRDGESGNLRIIFLDNDGNATGDTLEIVGQFSGIRTGLGLFSDLLGSSDGLDYVAPNMIERFLFDDGTGLDFQQVFEQVLQNAKTTGDDAIYGMLNVNKLDGGTGDDFLSGKEGDDTYIYGRGYGRDVIIDNSPPALFDPPQKDKLQFIDEIRWTDLDFLRDGPTDTLRMRVKGTNDEVVLEDFLVISIFGFANIIEDIVFGDGTTWTGFKLAQHYIDIAKTSADDTIYGYEELSDSIDGGAGDDRLIGFGGNDVYHVAIGEGDDVILDSSGHDQLIFSGIATVDVEFTRTALDLIITVRATGQRFVLENQYVRDERQTYAVENLVFTDRTVSFTDVNAEDIDLVGVNGDDIITGSNFSEVLDGREGNDTLIGGDGGDIYKFDAGYGQDVVLDRRVRASWQDRRGVRVPIDDVVEFGSAITRDNIVFTKDGIDLLISINGRADTLRIRNQFRDAEDGVELFRFYDGSTIKISDVEELLQIAGGNRGDNILTGLSNQENVLDGRQGDDTLYGGNRTDTYAFSAGYGFDHIIEKTDAAGVIDHVVFGASVRVEDIIISRNGNDLLIDLGNGVDVLTVVNGLSTTRVEQFEFADGRTLSIESIIDRMLMGTAADDHLIGFDNRNDTLSGGAGSDALEGGLGNDT</sequence>